<keyword evidence="2" id="KW-1185">Reference proteome</keyword>
<gene>
    <name evidence="1" type="ORF">ABE541_25680</name>
</gene>
<accession>A0ABV0C2V9</accession>
<dbReference type="RefSeq" id="WP_346583602.1">
    <property type="nucleotide sequence ID" value="NZ_JBDJNQ010000022.1"/>
</dbReference>
<protein>
    <recommendedName>
        <fullName evidence="3">TonB C-terminal domain-containing protein</fullName>
    </recommendedName>
</protein>
<sequence>MTNQKYYIEQKFMNIFLFLLLTITFLSSNFCIAQSYRLKELTISGLNNCHSDYFEKNQDLDSLIINYDKNEPIELFFKYENKKAGQNRKSYFYLKFPGDLFLLKRDYPNLKIPDYPIYDLKIIDEKYDEKYDEKNELINYTISAILTKDSLKYMLTEWLHKGTKVQRELSSIPYEGFNASYKKGNAVLEENLNRDIPSIRNINQETHYLFKGIVDEKGYMNNIQMLMGNDPVGNQILRSLQQSGPVWQPRMLGGRIVKSYIEIFAQVQNGTLKVFTCGYNR</sequence>
<reference evidence="1 2" key="1">
    <citation type="submission" date="2024-04" db="EMBL/GenBank/DDBJ databases">
        <title>WGS of bacteria from Torrens River.</title>
        <authorList>
            <person name="Wyrsch E.R."/>
            <person name="Drigo B."/>
        </authorList>
    </citation>
    <scope>NUCLEOTIDE SEQUENCE [LARGE SCALE GENOMIC DNA]</scope>
    <source>
        <strain evidence="1 2">TWI391</strain>
    </source>
</reference>
<evidence type="ECO:0008006" key="3">
    <source>
        <dbReference type="Google" id="ProtNLM"/>
    </source>
</evidence>
<dbReference type="Proteomes" id="UP001409291">
    <property type="component" value="Unassembled WGS sequence"/>
</dbReference>
<proteinExistence type="predicted"/>
<organism evidence="1 2">
    <name type="scientific">Sphingobacterium kitahiroshimense</name>
    <dbReference type="NCBI Taxonomy" id="470446"/>
    <lineage>
        <taxon>Bacteria</taxon>
        <taxon>Pseudomonadati</taxon>
        <taxon>Bacteroidota</taxon>
        <taxon>Sphingobacteriia</taxon>
        <taxon>Sphingobacteriales</taxon>
        <taxon>Sphingobacteriaceae</taxon>
        <taxon>Sphingobacterium</taxon>
    </lineage>
</organism>
<dbReference type="EMBL" id="JBDJNQ010000022">
    <property type="protein sequence ID" value="MEN5380678.1"/>
    <property type="molecule type" value="Genomic_DNA"/>
</dbReference>
<comment type="caution">
    <text evidence="1">The sequence shown here is derived from an EMBL/GenBank/DDBJ whole genome shotgun (WGS) entry which is preliminary data.</text>
</comment>
<name>A0ABV0C2V9_9SPHI</name>
<evidence type="ECO:0000313" key="1">
    <source>
        <dbReference type="EMBL" id="MEN5380678.1"/>
    </source>
</evidence>
<evidence type="ECO:0000313" key="2">
    <source>
        <dbReference type="Proteomes" id="UP001409291"/>
    </source>
</evidence>